<sequence length="147" mass="16219">MALSVVHKDHSFSIGDTVRVHQKITESGPKGDRARIQFFDGLVIATRGHGDNKSFTVRRIGAGNIGIERIFPVNSPLIEKVDILSQGQVRRAKLYYLRDKSAREVAEVTKGYLRKRAAQLASAKKSGKKKTTVKSTSKKASPKKSSK</sequence>
<dbReference type="SUPFAM" id="SSF50104">
    <property type="entry name" value="Translation proteins SH3-like domain"/>
    <property type="match status" value="1"/>
</dbReference>
<feature type="compositionally biased region" description="Basic residues" evidence="5">
    <location>
        <begin position="125"/>
        <end position="147"/>
    </location>
</feature>
<evidence type="ECO:0000313" key="7">
    <source>
        <dbReference type="Proteomes" id="UP000178319"/>
    </source>
</evidence>
<dbReference type="PRINTS" id="PR00061">
    <property type="entry name" value="RIBOSOMALL19"/>
</dbReference>
<dbReference type="STRING" id="1797516.A3D26_04505"/>
<dbReference type="Proteomes" id="UP000178319">
    <property type="component" value="Unassembled WGS sequence"/>
</dbReference>
<proteinExistence type="inferred from homology"/>
<keyword evidence="3 4" id="KW-0687">Ribonucleoprotein</keyword>
<feature type="region of interest" description="Disordered" evidence="5">
    <location>
        <begin position="119"/>
        <end position="147"/>
    </location>
</feature>
<comment type="caution">
    <text evidence="6">The sequence shown here is derived from an EMBL/GenBank/DDBJ whole genome shotgun (WGS) entry which is preliminary data.</text>
</comment>
<dbReference type="GO" id="GO:0022625">
    <property type="term" value="C:cytosolic large ribosomal subunit"/>
    <property type="evidence" value="ECO:0007669"/>
    <property type="project" value="TreeGrafter"/>
</dbReference>
<dbReference type="PROSITE" id="PS01015">
    <property type="entry name" value="RIBOSOMAL_L19"/>
    <property type="match status" value="1"/>
</dbReference>
<evidence type="ECO:0000256" key="2">
    <source>
        <dbReference type="ARBA" id="ARBA00022980"/>
    </source>
</evidence>
<dbReference type="InterPro" id="IPR008991">
    <property type="entry name" value="Translation_prot_SH3-like_sf"/>
</dbReference>
<dbReference type="InterPro" id="IPR038657">
    <property type="entry name" value="Ribosomal_bL19_sf"/>
</dbReference>
<protein>
    <recommendedName>
        <fullName evidence="4">50S ribosomal protein L19</fullName>
    </recommendedName>
</protein>
<comment type="similarity">
    <text evidence="1 4">Belongs to the bacterial ribosomal protein bL19 family.</text>
</comment>
<dbReference type="AlphaFoldDB" id="A0A1G1V485"/>
<dbReference type="NCBIfam" id="TIGR01024">
    <property type="entry name" value="rplS_bact"/>
    <property type="match status" value="1"/>
</dbReference>
<evidence type="ECO:0000256" key="3">
    <source>
        <dbReference type="ARBA" id="ARBA00023274"/>
    </source>
</evidence>
<dbReference type="EMBL" id="MHBZ01000039">
    <property type="protein sequence ID" value="OGY10194.1"/>
    <property type="molecule type" value="Genomic_DNA"/>
</dbReference>
<dbReference type="GO" id="GO:0003735">
    <property type="term" value="F:structural constituent of ribosome"/>
    <property type="evidence" value="ECO:0007669"/>
    <property type="project" value="InterPro"/>
</dbReference>
<organism evidence="6 7">
    <name type="scientific">Candidatus Blackburnbacteria bacterium RIFCSPHIGHO2_02_FULL_44_20</name>
    <dbReference type="NCBI Taxonomy" id="1797516"/>
    <lineage>
        <taxon>Bacteria</taxon>
        <taxon>Candidatus Blackburniibacteriota</taxon>
    </lineage>
</organism>
<name>A0A1G1V485_9BACT</name>
<reference evidence="6 7" key="1">
    <citation type="journal article" date="2016" name="Nat. Commun.">
        <title>Thousands of microbial genomes shed light on interconnected biogeochemical processes in an aquifer system.</title>
        <authorList>
            <person name="Anantharaman K."/>
            <person name="Brown C.T."/>
            <person name="Hug L.A."/>
            <person name="Sharon I."/>
            <person name="Castelle C.J."/>
            <person name="Probst A.J."/>
            <person name="Thomas B.C."/>
            <person name="Singh A."/>
            <person name="Wilkins M.J."/>
            <person name="Karaoz U."/>
            <person name="Brodie E.L."/>
            <person name="Williams K.H."/>
            <person name="Hubbard S.S."/>
            <person name="Banfield J.F."/>
        </authorList>
    </citation>
    <scope>NUCLEOTIDE SEQUENCE [LARGE SCALE GENOMIC DNA]</scope>
</reference>
<dbReference type="InterPro" id="IPR001857">
    <property type="entry name" value="Ribosomal_bL19"/>
</dbReference>
<evidence type="ECO:0000256" key="1">
    <source>
        <dbReference type="ARBA" id="ARBA00005781"/>
    </source>
</evidence>
<dbReference type="InterPro" id="IPR018257">
    <property type="entry name" value="Ribosomal_bL19_CS"/>
</dbReference>
<gene>
    <name evidence="6" type="ORF">A3D26_04505</name>
</gene>
<accession>A0A1G1V485</accession>
<dbReference type="PANTHER" id="PTHR15680">
    <property type="entry name" value="RIBOSOMAL PROTEIN L19"/>
    <property type="match status" value="1"/>
</dbReference>
<evidence type="ECO:0000256" key="5">
    <source>
        <dbReference type="SAM" id="MobiDB-lite"/>
    </source>
</evidence>
<keyword evidence="2 6" id="KW-0689">Ribosomal protein</keyword>
<evidence type="ECO:0000256" key="4">
    <source>
        <dbReference type="RuleBase" id="RU000559"/>
    </source>
</evidence>
<dbReference type="Gene3D" id="2.30.30.790">
    <property type="match status" value="1"/>
</dbReference>
<dbReference type="GO" id="GO:0006412">
    <property type="term" value="P:translation"/>
    <property type="evidence" value="ECO:0007669"/>
    <property type="project" value="InterPro"/>
</dbReference>
<dbReference type="PANTHER" id="PTHR15680:SF9">
    <property type="entry name" value="LARGE RIBOSOMAL SUBUNIT PROTEIN BL19M"/>
    <property type="match status" value="1"/>
</dbReference>
<evidence type="ECO:0000313" key="6">
    <source>
        <dbReference type="EMBL" id="OGY10194.1"/>
    </source>
</evidence>
<comment type="function">
    <text evidence="4">This protein is located at the 30S-50S ribosomal subunit interface and may play a role in the structure and function of the aminoacyl-tRNA binding site.</text>
</comment>
<dbReference type="Pfam" id="PF01245">
    <property type="entry name" value="Ribosomal_L19"/>
    <property type="match status" value="1"/>
</dbReference>